<protein>
    <submittedName>
        <fullName evidence="2">Peptidase S9 prolyl oligopeptidase catalytic domain-containing protein</fullName>
    </submittedName>
</protein>
<reference evidence="2" key="1">
    <citation type="submission" date="2022-11" db="UniProtKB">
        <authorList>
            <consortium name="WormBaseParasite"/>
        </authorList>
    </citation>
    <scope>IDENTIFICATION</scope>
</reference>
<evidence type="ECO:0000313" key="2">
    <source>
        <dbReference type="WBParaSite" id="PgR016_g086_t08"/>
    </source>
</evidence>
<keyword evidence="1" id="KW-1185">Reference proteome</keyword>
<dbReference type="AlphaFoldDB" id="A0A915AV03"/>
<name>A0A915AV03_PARUN</name>
<dbReference type="WBParaSite" id="PgR016_g086_t08">
    <property type="protein sequence ID" value="PgR016_g086_t08"/>
    <property type="gene ID" value="PgR016_g086"/>
</dbReference>
<accession>A0A915AV03</accession>
<dbReference type="Proteomes" id="UP000887569">
    <property type="component" value="Unplaced"/>
</dbReference>
<sequence>MFRMTNSVIKVTLNRALNGEVLINRTLKSMYQCTKTATKIHHVHQTRAHRRIRKWRANYLRRFVRHERTRELIQP</sequence>
<evidence type="ECO:0000313" key="1">
    <source>
        <dbReference type="Proteomes" id="UP000887569"/>
    </source>
</evidence>
<proteinExistence type="predicted"/>
<organism evidence="1 2">
    <name type="scientific">Parascaris univalens</name>
    <name type="common">Nematode worm</name>
    <dbReference type="NCBI Taxonomy" id="6257"/>
    <lineage>
        <taxon>Eukaryota</taxon>
        <taxon>Metazoa</taxon>
        <taxon>Ecdysozoa</taxon>
        <taxon>Nematoda</taxon>
        <taxon>Chromadorea</taxon>
        <taxon>Rhabditida</taxon>
        <taxon>Spirurina</taxon>
        <taxon>Ascaridomorpha</taxon>
        <taxon>Ascaridoidea</taxon>
        <taxon>Ascarididae</taxon>
        <taxon>Parascaris</taxon>
    </lineage>
</organism>